<feature type="non-terminal residue" evidence="1">
    <location>
        <position position="78"/>
    </location>
</feature>
<reference evidence="1" key="1">
    <citation type="submission" date="2021-02" db="EMBL/GenBank/DDBJ databases">
        <authorList>
            <person name="Nowell W R."/>
        </authorList>
    </citation>
    <scope>NUCLEOTIDE SEQUENCE</scope>
</reference>
<evidence type="ECO:0000313" key="2">
    <source>
        <dbReference type="Proteomes" id="UP000681720"/>
    </source>
</evidence>
<feature type="non-terminal residue" evidence="1">
    <location>
        <position position="1"/>
    </location>
</feature>
<gene>
    <name evidence="1" type="ORF">GIL414_LOCUS24975</name>
</gene>
<evidence type="ECO:0000313" key="1">
    <source>
        <dbReference type="EMBL" id="CAF4280845.1"/>
    </source>
</evidence>
<dbReference type="AlphaFoldDB" id="A0A8S2TBA8"/>
<dbReference type="Proteomes" id="UP000681720">
    <property type="component" value="Unassembled WGS sequence"/>
</dbReference>
<comment type="caution">
    <text evidence="1">The sequence shown here is derived from an EMBL/GenBank/DDBJ whole genome shotgun (WGS) entry which is preliminary data.</text>
</comment>
<sequence>LLQQQQQQERDIYQMATNIHLTSADSFDILDDDEENIDLNEDLESILEEYNHDIDFDYTNANLDEEEMIIDKTNPLDQ</sequence>
<proteinExistence type="predicted"/>
<accession>A0A8S2TBA8</accession>
<protein>
    <submittedName>
        <fullName evidence="1">Uncharacterized protein</fullName>
    </submittedName>
</protein>
<name>A0A8S2TBA8_9BILA</name>
<dbReference type="EMBL" id="CAJOBJ010032476">
    <property type="protein sequence ID" value="CAF4280845.1"/>
    <property type="molecule type" value="Genomic_DNA"/>
</dbReference>
<organism evidence="1 2">
    <name type="scientific">Rotaria magnacalcarata</name>
    <dbReference type="NCBI Taxonomy" id="392030"/>
    <lineage>
        <taxon>Eukaryota</taxon>
        <taxon>Metazoa</taxon>
        <taxon>Spiralia</taxon>
        <taxon>Gnathifera</taxon>
        <taxon>Rotifera</taxon>
        <taxon>Eurotatoria</taxon>
        <taxon>Bdelloidea</taxon>
        <taxon>Philodinida</taxon>
        <taxon>Philodinidae</taxon>
        <taxon>Rotaria</taxon>
    </lineage>
</organism>